<dbReference type="GO" id="GO:0004018">
    <property type="term" value="F:N6-(1,2-dicarboxyethyl)AMP AMP-lyase (fumarate-forming) activity"/>
    <property type="evidence" value="ECO:0007669"/>
    <property type="project" value="TreeGrafter"/>
</dbReference>
<dbReference type="Gene3D" id="1.10.40.30">
    <property type="entry name" value="Fumarase/aspartase (C-terminal domain)"/>
    <property type="match status" value="1"/>
</dbReference>
<dbReference type="PRINTS" id="PR00145">
    <property type="entry name" value="ARGSUCLYASE"/>
</dbReference>
<feature type="chain" id="PRO_5017990846" evidence="2">
    <location>
        <begin position="27"/>
        <end position="480"/>
    </location>
</feature>
<keyword evidence="5" id="KW-1185">Reference proteome</keyword>
<protein>
    <submittedName>
        <fullName evidence="4">Adenylosuccinate lyase family protein</fullName>
    </submittedName>
</protein>
<evidence type="ECO:0000256" key="2">
    <source>
        <dbReference type="SAM" id="SignalP"/>
    </source>
</evidence>
<dbReference type="Gene3D" id="1.20.200.10">
    <property type="entry name" value="Fumarase/aspartase (Central domain)"/>
    <property type="match status" value="1"/>
</dbReference>
<gene>
    <name evidence="4" type="ORF">D5018_11235</name>
</gene>
<dbReference type="EMBL" id="QZEI01000030">
    <property type="protein sequence ID" value="RLV59615.1"/>
    <property type="molecule type" value="Genomic_DNA"/>
</dbReference>
<dbReference type="PANTHER" id="PTHR43172:SF1">
    <property type="entry name" value="ADENYLOSUCCINATE LYASE"/>
    <property type="match status" value="1"/>
</dbReference>
<dbReference type="CDD" id="cd01597">
    <property type="entry name" value="pCLME"/>
    <property type="match status" value="1"/>
</dbReference>
<name>A0A3L8PW16_9GAMM</name>
<accession>A0A3L8PW16</accession>
<dbReference type="GO" id="GO:0044208">
    <property type="term" value="P:'de novo' AMP biosynthetic process"/>
    <property type="evidence" value="ECO:0007669"/>
    <property type="project" value="TreeGrafter"/>
</dbReference>
<dbReference type="OrthoDB" id="9768878at2"/>
<dbReference type="Pfam" id="PF00206">
    <property type="entry name" value="Lyase_1"/>
    <property type="match status" value="1"/>
</dbReference>
<sequence length="480" mass="53174">MTMNKTIAAVTTTIYLITGCCNVAQAKTSTNTIAPNVSVFDSAIYRDLFGTPEMRSIFSDENQIKNWLLYERVLASAQAKYGVIPKANARKIEQAAQFKNIDINALRAGTNKVGRPIKTLIKLVNKKGGRAVSNYLHWGSTTQDVMDTATVLEIRNALKLLDKQLADVIKLTAQLSEKYKRTVMAARTNGQQATPTSFGFRMATYMVEFYHHRQRIAELLPRVSIGQSTGAVGTLAATGPKGLKVEAEVNKQLNLNVPIIPWNASRDHFAETLAVVGLINGTLSRLATDINNWSRIEVGEVKEGEGGASSTMPQKKNPRASEFMSGLARMARVRMSGALEITDHADTRTGSPWIAEWSLIPEMFLITSESLNRAERMFSKLKVYPERMKQNLELSQGYSMSQAVMQYLAVKIGRDKAYKMVKAAIKKAKPNQTFRQVILSNPTLKKSIGDNLDRLLNPENYLGAAPEMVDRAVRTVKKGI</sequence>
<dbReference type="Proteomes" id="UP000281474">
    <property type="component" value="Unassembled WGS sequence"/>
</dbReference>
<dbReference type="GO" id="GO:0070626">
    <property type="term" value="F:(S)-2-(5-amino-1-(5-phospho-D-ribosyl)imidazole-4-carboxamido) succinate lyase (fumarate-forming) activity"/>
    <property type="evidence" value="ECO:0007669"/>
    <property type="project" value="TreeGrafter"/>
</dbReference>
<dbReference type="AlphaFoldDB" id="A0A3L8PW16"/>
<dbReference type="SMART" id="SM00998">
    <property type="entry name" value="ADSL_C"/>
    <property type="match status" value="1"/>
</dbReference>
<comment type="caution">
    <text evidence="4">The sequence shown here is derived from an EMBL/GenBank/DDBJ whole genome shotgun (WGS) entry which is preliminary data.</text>
</comment>
<dbReference type="InterPro" id="IPR022761">
    <property type="entry name" value="Fumarate_lyase_N"/>
</dbReference>
<dbReference type="InterPro" id="IPR000362">
    <property type="entry name" value="Fumarate_lyase_fam"/>
</dbReference>
<keyword evidence="2" id="KW-0732">Signal</keyword>
<evidence type="ECO:0000313" key="4">
    <source>
        <dbReference type="EMBL" id="RLV59615.1"/>
    </source>
</evidence>
<keyword evidence="1 4" id="KW-0456">Lyase</keyword>
<evidence type="ECO:0000256" key="1">
    <source>
        <dbReference type="ARBA" id="ARBA00023239"/>
    </source>
</evidence>
<dbReference type="PANTHER" id="PTHR43172">
    <property type="entry name" value="ADENYLOSUCCINATE LYASE"/>
    <property type="match status" value="1"/>
</dbReference>
<dbReference type="InterPro" id="IPR019468">
    <property type="entry name" value="AdenyloSucc_lyase_C"/>
</dbReference>
<organism evidence="4 5">
    <name type="scientific">Parashewanella curva</name>
    <dbReference type="NCBI Taxonomy" id="2338552"/>
    <lineage>
        <taxon>Bacteria</taxon>
        <taxon>Pseudomonadati</taxon>
        <taxon>Pseudomonadota</taxon>
        <taxon>Gammaproteobacteria</taxon>
        <taxon>Alteromonadales</taxon>
        <taxon>Shewanellaceae</taxon>
        <taxon>Parashewanella</taxon>
    </lineage>
</organism>
<dbReference type="Pfam" id="PF10397">
    <property type="entry name" value="ADSL_C"/>
    <property type="match status" value="1"/>
</dbReference>
<evidence type="ECO:0000313" key="5">
    <source>
        <dbReference type="Proteomes" id="UP000281474"/>
    </source>
</evidence>
<evidence type="ECO:0000259" key="3">
    <source>
        <dbReference type="SMART" id="SM00998"/>
    </source>
</evidence>
<dbReference type="GO" id="GO:0005829">
    <property type="term" value="C:cytosol"/>
    <property type="evidence" value="ECO:0007669"/>
    <property type="project" value="TreeGrafter"/>
</dbReference>
<dbReference type="InterPro" id="IPR008948">
    <property type="entry name" value="L-Aspartase-like"/>
</dbReference>
<dbReference type="PRINTS" id="PR00149">
    <property type="entry name" value="FUMRATELYASE"/>
</dbReference>
<proteinExistence type="predicted"/>
<dbReference type="PROSITE" id="PS51257">
    <property type="entry name" value="PROKAR_LIPOPROTEIN"/>
    <property type="match status" value="1"/>
</dbReference>
<feature type="domain" description="Adenylosuccinate lyase C-terminal" evidence="3">
    <location>
        <begin position="396"/>
        <end position="473"/>
    </location>
</feature>
<feature type="signal peptide" evidence="2">
    <location>
        <begin position="1"/>
        <end position="26"/>
    </location>
</feature>
<dbReference type="SUPFAM" id="SSF48557">
    <property type="entry name" value="L-aspartase-like"/>
    <property type="match status" value="1"/>
</dbReference>
<reference evidence="4 5" key="1">
    <citation type="submission" date="2018-09" db="EMBL/GenBank/DDBJ databases">
        <title>Phylogeny of the Shewanellaceae, and recommendation for two new genera, Pseudoshewanella and Parashewanella.</title>
        <authorList>
            <person name="Wang G."/>
        </authorList>
    </citation>
    <scope>NUCLEOTIDE SEQUENCE [LARGE SCALE GENOMIC DNA]</scope>
    <source>
        <strain evidence="4 5">C51</strain>
    </source>
</reference>